<dbReference type="PANTHER" id="PTHR34107:SF4">
    <property type="entry name" value="SLL1222 PROTEIN"/>
    <property type="match status" value="1"/>
</dbReference>
<evidence type="ECO:0000259" key="1">
    <source>
        <dbReference type="Pfam" id="PF05685"/>
    </source>
</evidence>
<dbReference type="EMBL" id="CP056775">
    <property type="protein sequence ID" value="QRR02785.1"/>
    <property type="molecule type" value="Genomic_DNA"/>
</dbReference>
<dbReference type="InterPro" id="IPR011335">
    <property type="entry name" value="Restrct_endonuc-II-like"/>
</dbReference>
<dbReference type="GO" id="GO:0004519">
    <property type="term" value="F:endonuclease activity"/>
    <property type="evidence" value="ECO:0007669"/>
    <property type="project" value="UniProtKB-KW"/>
</dbReference>
<name>A0ABX7IAG1_9BACT</name>
<keyword evidence="2" id="KW-0255">Endonuclease</keyword>
<organism evidence="2 3">
    <name type="scientific">Dyadobacter sandarakinus</name>
    <dbReference type="NCBI Taxonomy" id="2747268"/>
    <lineage>
        <taxon>Bacteria</taxon>
        <taxon>Pseudomonadati</taxon>
        <taxon>Bacteroidota</taxon>
        <taxon>Cytophagia</taxon>
        <taxon>Cytophagales</taxon>
        <taxon>Spirosomataceae</taxon>
        <taxon>Dyadobacter</taxon>
    </lineage>
</organism>
<protein>
    <submittedName>
        <fullName evidence="2">Uma2 family endonuclease</fullName>
    </submittedName>
</protein>
<proteinExistence type="predicted"/>
<dbReference type="CDD" id="cd06260">
    <property type="entry name" value="DUF820-like"/>
    <property type="match status" value="1"/>
</dbReference>
<dbReference type="InterPro" id="IPR012296">
    <property type="entry name" value="Nuclease_put_TT1808"/>
</dbReference>
<dbReference type="Pfam" id="PF05685">
    <property type="entry name" value="Uma2"/>
    <property type="match status" value="1"/>
</dbReference>
<reference evidence="2 3" key="1">
    <citation type="submission" date="2020-06" db="EMBL/GenBank/DDBJ databases">
        <title>Dyadobacter sandarakinus sp. nov., isolated from the soil of the Arctic Yellow River Station.</title>
        <authorList>
            <person name="Zhang Y."/>
            <person name="Peng F."/>
        </authorList>
    </citation>
    <scope>NUCLEOTIDE SEQUENCE [LARGE SCALE GENOMIC DNA]</scope>
    <source>
        <strain evidence="2 3">Q3-56</strain>
    </source>
</reference>
<dbReference type="SUPFAM" id="SSF52980">
    <property type="entry name" value="Restriction endonuclease-like"/>
    <property type="match status" value="1"/>
</dbReference>
<dbReference type="Proteomes" id="UP000612680">
    <property type="component" value="Chromosome"/>
</dbReference>
<feature type="domain" description="Putative restriction endonuclease" evidence="1">
    <location>
        <begin position="40"/>
        <end position="199"/>
    </location>
</feature>
<keyword evidence="3" id="KW-1185">Reference proteome</keyword>
<dbReference type="InterPro" id="IPR008538">
    <property type="entry name" value="Uma2"/>
</dbReference>
<evidence type="ECO:0000313" key="3">
    <source>
        <dbReference type="Proteomes" id="UP000612680"/>
    </source>
</evidence>
<evidence type="ECO:0000313" key="2">
    <source>
        <dbReference type="EMBL" id="QRR02785.1"/>
    </source>
</evidence>
<keyword evidence="2" id="KW-0540">Nuclease</keyword>
<accession>A0ABX7IAG1</accession>
<keyword evidence="2" id="KW-0378">Hydrolase</keyword>
<dbReference type="PANTHER" id="PTHR34107">
    <property type="entry name" value="SLL0198 PROTEIN-RELATED"/>
    <property type="match status" value="1"/>
</dbReference>
<sequence length="215" mass="24810">MGRRFISELLDDPMANLVLQEATAILNEERERRYKFYDDITEDDKIEFINGEITVHSPVTFEHNVASGLLYRMLSIYCSKNKLGFVGVEKIMITLSRNDYEPDLSFFRKNKAGTFDGDQKLFPAPDFVVEILSESTQNRDRGIKFKDYQGHGVEEYWIIDPEKRILEQYLLKGKEYELVLNSSNGTVASPVIDGFTIPIQAIFDEDENLKTILSF</sequence>
<gene>
    <name evidence="2" type="ORF">HWI92_18625</name>
</gene>
<dbReference type="Gene3D" id="3.90.1570.10">
    <property type="entry name" value="tt1808, chain A"/>
    <property type="match status" value="1"/>
</dbReference>